<evidence type="ECO:0000259" key="1">
    <source>
        <dbReference type="SMART" id="SM00900"/>
    </source>
</evidence>
<proteinExistence type="predicted"/>
<dbReference type="AlphaFoldDB" id="A0A1B3WFE0"/>
<dbReference type="GO" id="GO:0016020">
    <property type="term" value="C:membrane"/>
    <property type="evidence" value="ECO:0007669"/>
    <property type="project" value="InterPro"/>
</dbReference>
<protein>
    <submittedName>
        <fullName evidence="2">FMN-binding domain-containing protein</fullName>
    </submittedName>
</protein>
<dbReference type="Pfam" id="PF04205">
    <property type="entry name" value="FMN_bind"/>
    <property type="match status" value="1"/>
</dbReference>
<organism evidence="2 3">
    <name type="scientific">Dialister pneumosintes</name>
    <dbReference type="NCBI Taxonomy" id="39950"/>
    <lineage>
        <taxon>Bacteria</taxon>
        <taxon>Bacillati</taxon>
        <taxon>Bacillota</taxon>
        <taxon>Negativicutes</taxon>
        <taxon>Veillonellales</taxon>
        <taxon>Veillonellaceae</taxon>
        <taxon>Dialister</taxon>
    </lineage>
</organism>
<gene>
    <name evidence="2" type="ORF">BCB69_04890</name>
</gene>
<evidence type="ECO:0000313" key="3">
    <source>
        <dbReference type="Proteomes" id="UP000094757"/>
    </source>
</evidence>
<dbReference type="GO" id="GO:0010181">
    <property type="term" value="F:FMN binding"/>
    <property type="evidence" value="ECO:0007669"/>
    <property type="project" value="InterPro"/>
</dbReference>
<reference evidence="3" key="1">
    <citation type="submission" date="2016-08" db="EMBL/GenBank/DDBJ databases">
        <authorList>
            <person name="Holder M.E."/>
            <person name="Ajami N.J."/>
            <person name="Petrosino J.F."/>
        </authorList>
    </citation>
    <scope>NUCLEOTIDE SEQUENCE [LARGE SCALE GENOMIC DNA]</scope>
    <source>
        <strain evidence="3">F0677</strain>
    </source>
</reference>
<name>A0A1B3WFE0_9FIRM</name>
<sequence length="167" mass="17932">MTKYGVLVAAGVASVLIGGCGTESSVTTPADKKVSNEMEYMPPQINTKELLAKAKDGTFSGISDPDDRGAYGKISITIKDHQIIASTFEGYKKDGTLKDESYGKTNGEIENKIYYNKAQLAVSAIKSYGEALLQTQELNKVDGISGATVSYKQFFEAAQRALEQASL</sequence>
<dbReference type="Gene3D" id="3.90.1010.20">
    <property type="match status" value="1"/>
</dbReference>
<dbReference type="InterPro" id="IPR007329">
    <property type="entry name" value="FMN-bd"/>
</dbReference>
<dbReference type="SMART" id="SM00900">
    <property type="entry name" value="FMN_bind"/>
    <property type="match status" value="1"/>
</dbReference>
<feature type="domain" description="FMN-binding" evidence="1">
    <location>
        <begin position="70"/>
        <end position="165"/>
    </location>
</feature>
<dbReference type="PROSITE" id="PS51257">
    <property type="entry name" value="PROKAR_LIPOPROTEIN"/>
    <property type="match status" value="1"/>
</dbReference>
<accession>A0A1B3WFE0</accession>
<dbReference type="Proteomes" id="UP000094757">
    <property type="component" value="Chromosome"/>
</dbReference>
<dbReference type="EMBL" id="CP017037">
    <property type="protein sequence ID" value="AOH39660.1"/>
    <property type="molecule type" value="Genomic_DNA"/>
</dbReference>
<evidence type="ECO:0000313" key="2">
    <source>
        <dbReference type="EMBL" id="AOH39660.1"/>
    </source>
</evidence>
<dbReference type="KEGG" id="dpn:BCB69_04890"/>
<dbReference type="STRING" id="39950.BCB69_04890"/>